<organism evidence="2 3">
    <name type="scientific">Bifidobacterium adolescentis</name>
    <dbReference type="NCBI Taxonomy" id="1680"/>
    <lineage>
        <taxon>Bacteria</taxon>
        <taxon>Bacillati</taxon>
        <taxon>Actinomycetota</taxon>
        <taxon>Actinomycetes</taxon>
        <taxon>Bifidobacteriales</taxon>
        <taxon>Bifidobacteriaceae</taxon>
        <taxon>Bifidobacterium</taxon>
    </lineage>
</organism>
<dbReference type="Proteomes" id="UP000193664">
    <property type="component" value="Unassembled WGS sequence"/>
</dbReference>
<protein>
    <submittedName>
        <fullName evidence="2">Uncharacterized protein</fullName>
    </submittedName>
</protein>
<gene>
    <name evidence="2" type="ORF">AD0028_0876</name>
</gene>
<reference evidence="2 3" key="1">
    <citation type="journal article" date="2016" name="Sci. Rep.">
        <title>Evaluation of genetic diversity among strains of the human gut commensal Bifidobacterium adolescentis.</title>
        <authorList>
            <person name="Duranti S."/>
            <person name="Milani C."/>
            <person name="Lugli G.A."/>
            <person name="Mancabelli L."/>
            <person name="Turroni F."/>
            <person name="Ferrario C."/>
            <person name="Mangifesta M."/>
            <person name="Viappiani A."/>
            <person name="Sanchez B."/>
            <person name="Margolles A."/>
            <person name="van Sinderen D."/>
            <person name="Ventura M."/>
        </authorList>
    </citation>
    <scope>NUCLEOTIDE SEQUENCE [LARGE SCALE GENOMIC DNA]</scope>
    <source>
        <strain evidence="2 3">AD2-8</strain>
    </source>
</reference>
<evidence type="ECO:0000313" key="2">
    <source>
        <dbReference type="EMBL" id="OSG95636.1"/>
    </source>
</evidence>
<dbReference type="RefSeq" id="WP_085408313.1">
    <property type="nucleotide sequence ID" value="NZ_LNKF01000002.1"/>
</dbReference>
<dbReference type="EMBL" id="LNKF01000002">
    <property type="protein sequence ID" value="OSG95636.1"/>
    <property type="molecule type" value="Genomic_DNA"/>
</dbReference>
<evidence type="ECO:0000256" key="1">
    <source>
        <dbReference type="SAM" id="MobiDB-lite"/>
    </source>
</evidence>
<evidence type="ECO:0000313" key="3">
    <source>
        <dbReference type="Proteomes" id="UP000193664"/>
    </source>
</evidence>
<feature type="compositionally biased region" description="Basic and acidic residues" evidence="1">
    <location>
        <begin position="191"/>
        <end position="206"/>
    </location>
</feature>
<comment type="caution">
    <text evidence="2">The sequence shown here is derived from an EMBL/GenBank/DDBJ whole genome shotgun (WGS) entry which is preliminary data.</text>
</comment>
<accession>A0A1X2ZMS0</accession>
<sequence length="206" mass="23654">MTELTPLIRILEESYADVLTMEKTQFFSQGQYRLKRAENVNMRTRNRWNLEQENNTWKVVDPNYTHLRDEVTRMRMEIHPIDSRTGGVPKPANTVAARARYNQHKCLPAELIPENISPDGELVPDLSNVNLVAAWTIVDGHATITLHKIIDAKKLKSCLDIPLLGNREDQSKIRYEAAPENEMLIPNLIDEETKHSEKKTEAENKG</sequence>
<proteinExistence type="predicted"/>
<feature type="region of interest" description="Disordered" evidence="1">
    <location>
        <begin position="187"/>
        <end position="206"/>
    </location>
</feature>
<dbReference type="AlphaFoldDB" id="A0A1X2ZMS0"/>
<name>A0A1X2ZMS0_BIFAD</name>